<dbReference type="InterPro" id="IPR050639">
    <property type="entry name" value="SSR_resolvase"/>
</dbReference>
<proteinExistence type="predicted"/>
<dbReference type="AlphaFoldDB" id="X1DPV2"/>
<dbReference type="GO" id="GO:0003677">
    <property type="term" value="F:DNA binding"/>
    <property type="evidence" value="ECO:0007669"/>
    <property type="project" value="InterPro"/>
</dbReference>
<gene>
    <name evidence="2" type="ORF">S01H4_45349</name>
</gene>
<organism evidence="2">
    <name type="scientific">marine sediment metagenome</name>
    <dbReference type="NCBI Taxonomy" id="412755"/>
    <lineage>
        <taxon>unclassified sequences</taxon>
        <taxon>metagenomes</taxon>
        <taxon>ecological metagenomes</taxon>
    </lineage>
</organism>
<accession>X1DPV2</accession>
<dbReference type="PROSITE" id="PS51737">
    <property type="entry name" value="RECOMBINASE_DNA_BIND"/>
    <property type="match status" value="1"/>
</dbReference>
<dbReference type="InterPro" id="IPR025827">
    <property type="entry name" value="Zn_ribbon_recom_dom"/>
</dbReference>
<dbReference type="Gene3D" id="3.90.1750.20">
    <property type="entry name" value="Putative Large Serine Recombinase, Chain B, Domain 2"/>
    <property type="match status" value="1"/>
</dbReference>
<dbReference type="GO" id="GO:0000150">
    <property type="term" value="F:DNA strand exchange activity"/>
    <property type="evidence" value="ECO:0007669"/>
    <property type="project" value="InterPro"/>
</dbReference>
<dbReference type="Pfam" id="PF13408">
    <property type="entry name" value="Zn_ribbon_recom"/>
    <property type="match status" value="1"/>
</dbReference>
<sequence>ASRGFYVASYAPYGYRKVKVTDGGRERPKLEIEPYQAQVVRRIFESVLEGKGLIDISKELNREGIISPRGNSWGKTTIHKILTNEAYTGTLVWGRRSIRNLPPIRLENAWPAIVDHDTFDRVQALLKERAFVTLHPKRVSSNYLLSGLAKCGYCGKTLIGQDAKGGRFRYYVCGTLQKKGTGSCPARYTNSSKLEQVVIRKIKEHILTYENLKELVYLVNGEMDAAAGEYRERLNVISVEIDNVNQRLERLYDALETGSLQLSDLAPRIQRLRQRQEQLHSA</sequence>
<evidence type="ECO:0000313" key="2">
    <source>
        <dbReference type="EMBL" id="GAG98446.1"/>
    </source>
</evidence>
<evidence type="ECO:0000259" key="1">
    <source>
        <dbReference type="PROSITE" id="PS51737"/>
    </source>
</evidence>
<dbReference type="InterPro" id="IPR011109">
    <property type="entry name" value="DNA_bind_recombinase_dom"/>
</dbReference>
<dbReference type="PANTHER" id="PTHR30461:SF23">
    <property type="entry name" value="DNA RECOMBINASE-RELATED"/>
    <property type="match status" value="1"/>
</dbReference>
<name>X1DPV2_9ZZZZ</name>
<dbReference type="InterPro" id="IPR038109">
    <property type="entry name" value="DNA_bind_recomb_sf"/>
</dbReference>
<comment type="caution">
    <text evidence="2">The sequence shown here is derived from an EMBL/GenBank/DDBJ whole genome shotgun (WGS) entry which is preliminary data.</text>
</comment>
<feature type="domain" description="Recombinase" evidence="1">
    <location>
        <begin position="12"/>
        <end position="132"/>
    </location>
</feature>
<feature type="non-terminal residue" evidence="2">
    <location>
        <position position="282"/>
    </location>
</feature>
<dbReference type="PANTHER" id="PTHR30461">
    <property type="entry name" value="DNA-INVERTASE FROM LAMBDOID PROPHAGE"/>
    <property type="match status" value="1"/>
</dbReference>
<feature type="non-terminal residue" evidence="2">
    <location>
        <position position="1"/>
    </location>
</feature>
<reference evidence="2" key="1">
    <citation type="journal article" date="2014" name="Front. Microbiol.">
        <title>High frequency of phylogenetically diverse reductive dehalogenase-homologous genes in deep subseafloor sedimentary metagenomes.</title>
        <authorList>
            <person name="Kawai M."/>
            <person name="Futagami T."/>
            <person name="Toyoda A."/>
            <person name="Takaki Y."/>
            <person name="Nishi S."/>
            <person name="Hori S."/>
            <person name="Arai W."/>
            <person name="Tsubouchi T."/>
            <person name="Morono Y."/>
            <person name="Uchiyama I."/>
            <person name="Ito T."/>
            <person name="Fujiyama A."/>
            <person name="Inagaki F."/>
            <person name="Takami H."/>
        </authorList>
    </citation>
    <scope>NUCLEOTIDE SEQUENCE</scope>
    <source>
        <strain evidence="2">Expedition CK06-06</strain>
    </source>
</reference>
<dbReference type="Pfam" id="PF07508">
    <property type="entry name" value="Recombinase"/>
    <property type="match status" value="1"/>
</dbReference>
<dbReference type="EMBL" id="BART01025239">
    <property type="protein sequence ID" value="GAG98446.1"/>
    <property type="molecule type" value="Genomic_DNA"/>
</dbReference>
<protein>
    <recommendedName>
        <fullName evidence="1">Recombinase domain-containing protein</fullName>
    </recommendedName>
</protein>